<evidence type="ECO:0000313" key="12">
    <source>
        <dbReference type="EMBL" id="VVM05307.1"/>
    </source>
</evidence>
<protein>
    <recommendedName>
        <fullName evidence="6 10">UDP-glucose 4-epimerase</fullName>
        <ecNumber evidence="5 10">5.1.3.2</ecNumber>
    </recommendedName>
</protein>
<dbReference type="Gene3D" id="3.40.50.720">
    <property type="entry name" value="NAD(P)-binding Rossmann-like Domain"/>
    <property type="match status" value="1"/>
</dbReference>
<evidence type="ECO:0000256" key="8">
    <source>
        <dbReference type="ARBA" id="ARBA00023235"/>
    </source>
</evidence>
<dbReference type="PANTHER" id="PTHR43725">
    <property type="entry name" value="UDP-GLUCOSE 4-EPIMERASE"/>
    <property type="match status" value="1"/>
</dbReference>
<dbReference type="UniPathway" id="UPA00214"/>
<dbReference type="InterPro" id="IPR005886">
    <property type="entry name" value="UDP_G4E"/>
</dbReference>
<dbReference type="CDD" id="cd05247">
    <property type="entry name" value="UDP_G4E_1_SDR_e"/>
    <property type="match status" value="1"/>
</dbReference>
<feature type="domain" description="NAD-dependent epimerase/dehydratase" evidence="11">
    <location>
        <begin position="6"/>
        <end position="249"/>
    </location>
</feature>
<dbReference type="AlphaFoldDB" id="A0A5E6M8P4"/>
<gene>
    <name evidence="12" type="primary">galE/GALE</name>
    <name evidence="12" type="ORF">MAMC_00507</name>
</gene>
<dbReference type="GO" id="GO:0003978">
    <property type="term" value="F:UDP-glucose 4-epimerase activity"/>
    <property type="evidence" value="ECO:0007669"/>
    <property type="project" value="UniProtKB-UniRule"/>
</dbReference>
<accession>A0A5E6M8P4</accession>
<dbReference type="Gene3D" id="3.90.25.10">
    <property type="entry name" value="UDP-galactose 4-epimerase, domain 1"/>
    <property type="match status" value="1"/>
</dbReference>
<evidence type="ECO:0000259" key="11">
    <source>
        <dbReference type="Pfam" id="PF01370"/>
    </source>
</evidence>
<dbReference type="Pfam" id="PF01370">
    <property type="entry name" value="Epimerase"/>
    <property type="match status" value="1"/>
</dbReference>
<organism evidence="12 13">
    <name type="scientific">Methylacidimicrobium cyclopophantes</name>
    <dbReference type="NCBI Taxonomy" id="1041766"/>
    <lineage>
        <taxon>Bacteria</taxon>
        <taxon>Pseudomonadati</taxon>
        <taxon>Verrucomicrobiota</taxon>
        <taxon>Methylacidimicrobium</taxon>
    </lineage>
</organism>
<evidence type="ECO:0000256" key="10">
    <source>
        <dbReference type="RuleBase" id="RU366046"/>
    </source>
</evidence>
<sequence length="329" mass="36829">MSYMKILVTGGAGYVGSVCVEFLLNAGISAMVVDNLSEGHRTAVDDRAGFCRLDLGDRDGLLRLFQREKPDAVIHFAARALVAESMRDPSAYFRNNVCHGIHLLDAMVATGVRKIVFSSTCAVYGLPLKIPIEERGETKPINPYGESKLCFEKVLRWYAEIHGIVPLVLRYFNAAGASERYGEDHKEETHLIPRVLQVALGRRRSAEIYGNGFSTPDGTAIRDYVHVRDLASAHLAVLRREQPCLYNVGTGEGYSVLQVIEMARKITGAPIPYEVRPARAGDPPRLVANVHKIRQELSWLPEHSRLAEIVESAWRWHRTHPDGYQDRED</sequence>
<dbReference type="InterPro" id="IPR036291">
    <property type="entry name" value="NAD(P)-bd_dom_sf"/>
</dbReference>
<dbReference type="InterPro" id="IPR001509">
    <property type="entry name" value="Epimerase_deHydtase"/>
</dbReference>
<comment type="pathway">
    <text evidence="3 10">Carbohydrate metabolism; galactose metabolism.</text>
</comment>
<reference evidence="12" key="1">
    <citation type="submission" date="2019-09" db="EMBL/GenBank/DDBJ databases">
        <authorList>
            <person name="Cremers G."/>
        </authorList>
    </citation>
    <scope>NUCLEOTIDE SEQUENCE [LARGE SCALE GENOMIC DNA]</scope>
    <source>
        <strain evidence="12">3B</strain>
    </source>
</reference>
<comment type="subunit">
    <text evidence="10">Homodimer.</text>
</comment>
<evidence type="ECO:0000256" key="6">
    <source>
        <dbReference type="ARBA" id="ARBA00018569"/>
    </source>
</evidence>
<name>A0A5E6M8P4_9BACT</name>
<evidence type="ECO:0000256" key="1">
    <source>
        <dbReference type="ARBA" id="ARBA00000083"/>
    </source>
</evidence>
<keyword evidence="8 10" id="KW-0413">Isomerase</keyword>
<comment type="caution">
    <text evidence="12">The sequence shown here is derived from an EMBL/GenBank/DDBJ whole genome shotgun (WGS) entry which is preliminary data.</text>
</comment>
<dbReference type="EC" id="5.1.3.2" evidence="5 10"/>
<dbReference type="PANTHER" id="PTHR43725:SF53">
    <property type="entry name" value="UDP-ARABINOSE 4-EPIMERASE 1"/>
    <property type="match status" value="1"/>
</dbReference>
<evidence type="ECO:0000256" key="2">
    <source>
        <dbReference type="ARBA" id="ARBA00001911"/>
    </source>
</evidence>
<proteinExistence type="inferred from homology"/>
<dbReference type="SUPFAM" id="SSF51735">
    <property type="entry name" value="NAD(P)-binding Rossmann-fold domains"/>
    <property type="match status" value="1"/>
</dbReference>
<evidence type="ECO:0000256" key="3">
    <source>
        <dbReference type="ARBA" id="ARBA00004947"/>
    </source>
</evidence>
<comment type="cofactor">
    <cofactor evidence="2 10">
        <name>NAD(+)</name>
        <dbReference type="ChEBI" id="CHEBI:57540"/>
    </cofactor>
</comment>
<dbReference type="Proteomes" id="UP000381693">
    <property type="component" value="Unassembled WGS sequence"/>
</dbReference>
<comment type="similarity">
    <text evidence="4 10">Belongs to the NAD(P)-dependent epimerase/dehydratase family.</text>
</comment>
<comment type="catalytic activity">
    <reaction evidence="1 10">
        <text>UDP-alpha-D-glucose = UDP-alpha-D-galactose</text>
        <dbReference type="Rhea" id="RHEA:22168"/>
        <dbReference type="ChEBI" id="CHEBI:58885"/>
        <dbReference type="ChEBI" id="CHEBI:66914"/>
        <dbReference type="EC" id="5.1.3.2"/>
    </reaction>
</comment>
<keyword evidence="13" id="KW-1185">Reference proteome</keyword>
<dbReference type="EMBL" id="CABFUZ020000083">
    <property type="protein sequence ID" value="VVM05307.1"/>
    <property type="molecule type" value="Genomic_DNA"/>
</dbReference>
<evidence type="ECO:0000256" key="7">
    <source>
        <dbReference type="ARBA" id="ARBA00023027"/>
    </source>
</evidence>
<dbReference type="GO" id="GO:0006012">
    <property type="term" value="P:galactose metabolic process"/>
    <property type="evidence" value="ECO:0007669"/>
    <property type="project" value="UniProtKB-UniPathway"/>
</dbReference>
<keyword evidence="7 10" id="KW-0520">NAD</keyword>
<keyword evidence="9 10" id="KW-0119">Carbohydrate metabolism</keyword>
<dbReference type="NCBIfam" id="TIGR01179">
    <property type="entry name" value="galE"/>
    <property type="match status" value="1"/>
</dbReference>
<evidence type="ECO:0000256" key="9">
    <source>
        <dbReference type="ARBA" id="ARBA00023277"/>
    </source>
</evidence>
<evidence type="ECO:0000313" key="13">
    <source>
        <dbReference type="Proteomes" id="UP000381693"/>
    </source>
</evidence>
<evidence type="ECO:0000256" key="4">
    <source>
        <dbReference type="ARBA" id="ARBA00007637"/>
    </source>
</evidence>
<evidence type="ECO:0000256" key="5">
    <source>
        <dbReference type="ARBA" id="ARBA00013189"/>
    </source>
</evidence>